<reference evidence="1 2" key="1">
    <citation type="submission" date="2019-08" db="EMBL/GenBank/DDBJ databases">
        <title>Pedobacter sp. nov., isolated from Han river, South Korea.</title>
        <authorList>
            <person name="Lee D.-H."/>
            <person name="Kim Y.-S."/>
            <person name="Hwang E.-M."/>
            <person name="Le Tran T.C."/>
            <person name="Cha C.-J."/>
        </authorList>
    </citation>
    <scope>NUCLEOTIDE SEQUENCE [LARGE SCALE GENOMIC DNA]</scope>
    <source>
        <strain evidence="1 2">CJ43</strain>
    </source>
</reference>
<organism evidence="1 2">
    <name type="scientific">Pedobacter aquae</name>
    <dbReference type="NCBI Taxonomy" id="2605747"/>
    <lineage>
        <taxon>Bacteria</taxon>
        <taxon>Pseudomonadati</taxon>
        <taxon>Bacteroidota</taxon>
        <taxon>Sphingobacteriia</taxon>
        <taxon>Sphingobacteriales</taxon>
        <taxon>Sphingobacteriaceae</taxon>
        <taxon>Pedobacter</taxon>
    </lineage>
</organism>
<dbReference type="RefSeq" id="WP_149074540.1">
    <property type="nucleotide sequence ID" value="NZ_CP043329.1"/>
</dbReference>
<name>A0A5C0VK22_9SPHI</name>
<evidence type="ECO:0000313" key="2">
    <source>
        <dbReference type="Proteomes" id="UP000323653"/>
    </source>
</evidence>
<proteinExistence type="predicted"/>
<dbReference type="Proteomes" id="UP000323653">
    <property type="component" value="Chromosome"/>
</dbReference>
<keyword evidence="2" id="KW-1185">Reference proteome</keyword>
<dbReference type="KEGG" id="pej:FYC62_07700"/>
<dbReference type="Pfam" id="PF09954">
    <property type="entry name" value="DUF2188"/>
    <property type="match status" value="1"/>
</dbReference>
<dbReference type="EMBL" id="CP043329">
    <property type="protein sequence ID" value="QEK51560.1"/>
    <property type="molecule type" value="Genomic_DNA"/>
</dbReference>
<gene>
    <name evidence="1" type="ORF">FYC62_07700</name>
</gene>
<sequence length="40" mass="4385">MTVKTNTKVDALKIGKKIAKNQQSELTILGKDGKIQNKNS</sequence>
<accession>A0A5C0VK22</accession>
<protein>
    <submittedName>
        <fullName evidence="1">DUF2188 domain-containing protein</fullName>
    </submittedName>
</protein>
<evidence type="ECO:0000313" key="1">
    <source>
        <dbReference type="EMBL" id="QEK51560.1"/>
    </source>
</evidence>
<dbReference type="AlphaFoldDB" id="A0A5C0VK22"/>
<dbReference type="InterPro" id="IPR018691">
    <property type="entry name" value="DUF2188"/>
</dbReference>